<organism evidence="4 5">
    <name type="scientific">Staphylococcus auricularis</name>
    <dbReference type="NCBI Taxonomy" id="29379"/>
    <lineage>
        <taxon>Bacteria</taxon>
        <taxon>Bacillati</taxon>
        <taxon>Bacillota</taxon>
        <taxon>Bacilli</taxon>
        <taxon>Bacillales</taxon>
        <taxon>Staphylococcaceae</taxon>
        <taxon>Staphylococcus</taxon>
    </lineage>
</organism>
<comment type="caution">
    <text evidence="4">The sequence shown here is derived from an EMBL/GenBank/DDBJ whole genome shotgun (WGS) entry which is preliminary data.</text>
</comment>
<dbReference type="EMBL" id="PPQW01000025">
    <property type="protein sequence ID" value="PNZ67639.1"/>
    <property type="molecule type" value="Genomic_DNA"/>
</dbReference>
<dbReference type="PANTHER" id="PTHR34383">
    <property type="entry name" value="POLYPHOSPHATE:AMP PHOSPHOTRANSFERASE-RELATED"/>
    <property type="match status" value="1"/>
</dbReference>
<dbReference type="Proteomes" id="UP001171687">
    <property type="component" value="Unassembled WGS sequence"/>
</dbReference>
<sequence>MAKELEQLALKVAALTRKTHQLHIPIMVVFEGVPASGKTRLANELLLTLDAKYTSFIATKPPSEADLRYTFLQHYWSTIPAKGAINVYFRSWYAQYIDYKAHELKREQLNSYDTLKQQINDFEHMLDKDGYEIIKFYIEISEEKRQAHIRQTKDNPLTRWKAQEYEALIPPEVYSAEMKDILKHAQKGEWQTIDYTQREDAMKQMYEHLIDRLERAIQRHEARKDQRDGQFTSDFETDYFNREVTKVKKSDYKTTLAQLQQRMLEIQFALYERKIPLVLVYEGMDAAGKGGNIKRVREKLDPTGYEVHAVSAPTDVELNHHYLWRFAHDMPKSGHIAIFDRSWYGRVLVERVEGFATQQEWQRAYDEINQFEKMWTEEGAIILKFFLTLDKDEQLKRFEDREQNKDKQWKITDEDWRNREKWSLYLEASEDMIEKTHTENAPWLVIPADHKKTARIMALQHIIKQCEAALWGVTHQS</sequence>
<feature type="coiled-coil region" evidence="1">
    <location>
        <begin position="203"/>
        <end position="230"/>
    </location>
</feature>
<reference evidence="4 5" key="1">
    <citation type="submission" date="2017-08" db="EMBL/GenBank/DDBJ databases">
        <title>Draft genome sequences of 64 type strains of genus Staph aureus.</title>
        <authorList>
            <person name="Cole K."/>
            <person name="Golubchik T."/>
            <person name="Russell J."/>
            <person name="Foster D."/>
            <person name="Llewelyn M."/>
            <person name="Wilson D."/>
            <person name="Crook D."/>
            <person name="Paul J."/>
        </authorList>
    </citation>
    <scope>NUCLEOTIDE SEQUENCE [LARGE SCALE GENOMIC DNA]</scope>
    <source>
        <strain evidence="4 5">NCTC 12101</strain>
    </source>
</reference>
<dbReference type="Pfam" id="PF03976">
    <property type="entry name" value="PPK2"/>
    <property type="match status" value="2"/>
</dbReference>
<accession>A0AAP8PNZ8</accession>
<dbReference type="RefSeq" id="WP_059108126.1">
    <property type="nucleotide sequence ID" value="NZ_AP024589.1"/>
</dbReference>
<dbReference type="Proteomes" id="UP000242470">
    <property type="component" value="Unassembled WGS sequence"/>
</dbReference>
<feature type="domain" description="Polyphosphate kinase-2-related" evidence="2">
    <location>
        <begin position="3"/>
        <end position="217"/>
    </location>
</feature>
<dbReference type="InterPro" id="IPR022488">
    <property type="entry name" value="PPK2-related"/>
</dbReference>
<evidence type="ECO:0000313" key="5">
    <source>
        <dbReference type="Proteomes" id="UP000242470"/>
    </source>
</evidence>
<dbReference type="Gene3D" id="3.40.50.300">
    <property type="entry name" value="P-loop containing nucleotide triphosphate hydrolases"/>
    <property type="match status" value="2"/>
</dbReference>
<protein>
    <submittedName>
        <fullName evidence="4">Phosphate--AMP phosphotransferase</fullName>
    </submittedName>
</protein>
<feature type="domain" description="Polyphosphate kinase-2-related" evidence="2">
    <location>
        <begin position="247"/>
        <end position="468"/>
    </location>
</feature>
<evidence type="ECO:0000259" key="2">
    <source>
        <dbReference type="Pfam" id="PF03976"/>
    </source>
</evidence>
<dbReference type="PANTHER" id="PTHR34383:SF3">
    <property type="entry name" value="POLYPHOSPHATE:AMP PHOSPHOTRANSFERASE"/>
    <property type="match status" value="1"/>
</dbReference>
<evidence type="ECO:0000256" key="1">
    <source>
        <dbReference type="SAM" id="Coils"/>
    </source>
</evidence>
<dbReference type="AlphaFoldDB" id="A0AAP8PNZ8"/>
<dbReference type="SUPFAM" id="SSF52540">
    <property type="entry name" value="P-loop containing nucleoside triphosphate hydrolases"/>
    <property type="match status" value="2"/>
</dbReference>
<gene>
    <name evidence="4" type="ORF">CD158_05565</name>
    <name evidence="3" type="ORF">QYH67_10925</name>
</gene>
<dbReference type="EMBL" id="JAUHQC010000014">
    <property type="protein sequence ID" value="MDN4534062.1"/>
    <property type="molecule type" value="Genomic_DNA"/>
</dbReference>
<name>A0AAP8PNZ8_9STAP</name>
<reference evidence="3" key="2">
    <citation type="submission" date="2023-07" db="EMBL/GenBank/DDBJ databases">
        <title>Evaluation of the beneficial properties of pineapple isolates.</title>
        <authorList>
            <person name="Adefiranye O."/>
        </authorList>
    </citation>
    <scope>NUCLEOTIDE SEQUENCE</scope>
    <source>
        <strain evidence="3">PAPLE_T1</strain>
    </source>
</reference>
<dbReference type="InterPro" id="IPR027417">
    <property type="entry name" value="P-loop_NTPase"/>
</dbReference>
<evidence type="ECO:0000313" key="4">
    <source>
        <dbReference type="EMBL" id="PNZ67639.1"/>
    </source>
</evidence>
<keyword evidence="1" id="KW-0175">Coiled coil</keyword>
<dbReference type="GeneID" id="64982997"/>
<evidence type="ECO:0000313" key="3">
    <source>
        <dbReference type="EMBL" id="MDN4534062.1"/>
    </source>
</evidence>
<proteinExistence type="predicted"/>